<protein>
    <submittedName>
        <fullName evidence="3">Uncharacterized protein C20orf144 homolog</fullName>
    </submittedName>
</protein>
<dbReference type="OrthoDB" id="9450924at2759"/>
<proteinExistence type="predicted"/>
<accession>A0A6P6EEH4</accession>
<dbReference type="Proteomes" id="UP000515203">
    <property type="component" value="Unplaced"/>
</dbReference>
<dbReference type="Pfam" id="PF15318">
    <property type="entry name" value="Bclt"/>
    <property type="match status" value="2"/>
</dbReference>
<feature type="compositionally biased region" description="Basic and acidic residues" evidence="1">
    <location>
        <begin position="16"/>
        <end position="26"/>
    </location>
</feature>
<feature type="region of interest" description="Disordered" evidence="1">
    <location>
        <begin position="1"/>
        <end position="43"/>
    </location>
</feature>
<feature type="compositionally biased region" description="Basic residues" evidence="1">
    <location>
        <begin position="169"/>
        <end position="180"/>
    </location>
</feature>
<organism evidence="2 3">
    <name type="scientific">Octodon degus</name>
    <name type="common">Degu</name>
    <name type="synonym">Sciurus degus</name>
    <dbReference type="NCBI Taxonomy" id="10160"/>
    <lineage>
        <taxon>Eukaryota</taxon>
        <taxon>Metazoa</taxon>
        <taxon>Chordata</taxon>
        <taxon>Craniata</taxon>
        <taxon>Vertebrata</taxon>
        <taxon>Euteleostomi</taxon>
        <taxon>Mammalia</taxon>
        <taxon>Eutheria</taxon>
        <taxon>Euarchontoglires</taxon>
        <taxon>Glires</taxon>
        <taxon>Rodentia</taxon>
        <taxon>Hystricomorpha</taxon>
        <taxon>Octodontidae</taxon>
        <taxon>Octodon</taxon>
    </lineage>
</organism>
<dbReference type="InterPro" id="IPR029296">
    <property type="entry name" value="Bcl-2-like_put"/>
</dbReference>
<dbReference type="PANTHER" id="PTHR37335:SF1">
    <property type="entry name" value="RIKEN CDNA 1700003F12 GENE"/>
    <property type="match status" value="1"/>
</dbReference>
<dbReference type="RefSeq" id="XP_023570745.1">
    <property type="nucleotide sequence ID" value="XM_023714977.1"/>
</dbReference>
<evidence type="ECO:0000313" key="3">
    <source>
        <dbReference type="RefSeq" id="XP_023570745.1"/>
    </source>
</evidence>
<dbReference type="GeneID" id="111816680"/>
<feature type="compositionally biased region" description="Basic residues" evidence="1">
    <location>
        <begin position="1"/>
        <end position="12"/>
    </location>
</feature>
<feature type="region of interest" description="Disordered" evidence="1">
    <location>
        <begin position="58"/>
        <end position="102"/>
    </location>
</feature>
<dbReference type="InParanoid" id="A0A6P6EEH4"/>
<evidence type="ECO:0000256" key="1">
    <source>
        <dbReference type="SAM" id="MobiDB-lite"/>
    </source>
</evidence>
<feature type="region of interest" description="Disordered" evidence="1">
    <location>
        <begin position="123"/>
        <end position="180"/>
    </location>
</feature>
<dbReference type="PANTHER" id="PTHR37335">
    <property type="entry name" value="RIKEN CDNA 1700003F12 GENE"/>
    <property type="match status" value="1"/>
</dbReference>
<dbReference type="CTD" id="107519470"/>
<feature type="compositionally biased region" description="Basic and acidic residues" evidence="1">
    <location>
        <begin position="158"/>
        <end position="168"/>
    </location>
</feature>
<dbReference type="AlphaFoldDB" id="A0A6P6EEH4"/>
<gene>
    <name evidence="3" type="primary">CUNH20orf144</name>
</gene>
<reference evidence="3" key="1">
    <citation type="submission" date="2025-08" db="UniProtKB">
        <authorList>
            <consortium name="RefSeq"/>
        </authorList>
    </citation>
    <scope>IDENTIFICATION</scope>
</reference>
<evidence type="ECO:0000313" key="2">
    <source>
        <dbReference type="Proteomes" id="UP000515203"/>
    </source>
</evidence>
<name>A0A6P6EEH4_OCTDE</name>
<keyword evidence="2" id="KW-1185">Reference proteome</keyword>
<sequence>MGNRSSHNRTKAPKQPCKERPPDPDKAQGQQSFSHFKQKKPNAKIVLIFPLEKRRQRNEAAAGLGVRAQQPNEDATGVRGSLRASSMLRGAGDGPDRRERAHRRQLEVQVLLLQLDARRLEEGRRAEGGARAGGGASVQGAGAKPERCPQRLFLLPATRREADADRNHGKLRRHCTSSRP</sequence>